<protein>
    <submittedName>
        <fullName evidence="2">Uncharacterized protein</fullName>
    </submittedName>
</protein>
<evidence type="ECO:0000256" key="1">
    <source>
        <dbReference type="SAM" id="MobiDB-lite"/>
    </source>
</evidence>
<name>A0A7S3GTB2_9STRA</name>
<feature type="compositionally biased region" description="Basic residues" evidence="1">
    <location>
        <begin position="183"/>
        <end position="194"/>
    </location>
</feature>
<feature type="compositionally biased region" description="Polar residues" evidence="1">
    <location>
        <begin position="373"/>
        <end position="387"/>
    </location>
</feature>
<feature type="compositionally biased region" description="Basic and acidic residues" evidence="1">
    <location>
        <begin position="106"/>
        <end position="120"/>
    </location>
</feature>
<feature type="region of interest" description="Disordered" evidence="1">
    <location>
        <begin position="95"/>
        <end position="125"/>
    </location>
</feature>
<gene>
    <name evidence="2" type="ORF">SELO1098_LOCUS4720</name>
</gene>
<accession>A0A7S3GTB2</accession>
<dbReference type="EMBL" id="HBIC01009597">
    <property type="protein sequence ID" value="CAE0275891.1"/>
    <property type="molecule type" value="Transcribed_RNA"/>
</dbReference>
<proteinExistence type="predicted"/>
<organism evidence="2">
    <name type="scientific">Spumella elongata</name>
    <dbReference type="NCBI Taxonomy" id="89044"/>
    <lineage>
        <taxon>Eukaryota</taxon>
        <taxon>Sar</taxon>
        <taxon>Stramenopiles</taxon>
        <taxon>Ochrophyta</taxon>
        <taxon>Chrysophyceae</taxon>
        <taxon>Chromulinales</taxon>
        <taxon>Chromulinaceae</taxon>
        <taxon>Spumella</taxon>
    </lineage>
</organism>
<feature type="compositionally biased region" description="Polar residues" evidence="1">
    <location>
        <begin position="337"/>
        <end position="363"/>
    </location>
</feature>
<dbReference type="AlphaFoldDB" id="A0A7S3GTB2"/>
<feature type="region of interest" description="Disordered" evidence="1">
    <location>
        <begin position="180"/>
        <end position="227"/>
    </location>
</feature>
<feature type="compositionally biased region" description="Polar residues" evidence="1">
    <location>
        <begin position="96"/>
        <end position="105"/>
    </location>
</feature>
<feature type="compositionally biased region" description="Polar residues" evidence="1">
    <location>
        <begin position="149"/>
        <end position="161"/>
    </location>
</feature>
<feature type="compositionally biased region" description="Low complexity" evidence="1">
    <location>
        <begin position="388"/>
        <end position="403"/>
    </location>
</feature>
<sequence length="490" mass="51222">MFGKSEGKTNADITPVVAELQDFERRKVVFNLDRFRSFVKKHPAMLVPVSHAWQVLQNKTLGANAWECLAEKRTKLSNGRYFPVKKFIAMQGSGKPYTSLSTPGQSRDDESHHQDLEREAAQGSFAGGIKTTVAATSFESSDLAGDSPCMTTSSKPSNGGLTDSAKVRWTASLQSLVTAVSAKHSRRSKTKVHASPKSSGASSGSGTNRNKPKSRTNSNSADGDIADSAKAGAASTPIGAFAKPTAFTATNTSTSVANLDAGNGGALETVRRKSVTFGDIAEGVPIVPTATAATAITRDAGSSSPKNADSARRNAPTNISPRPVGGAGAGVGARAGNSPTASPTNATSARSTAGVGPSTSSQRRGSKDIVIWSNDSQSTQPTNISPKSANQSPINANSNNNKNFHGHHGLYSNTSTPASTARTGMNGEGRETNPIVVFNDKMAFVPHDDAALAVRSRPAARRSVILPGAVEDAQDLNEYMDLHQKCRSLE</sequence>
<reference evidence="2" key="1">
    <citation type="submission" date="2021-01" db="EMBL/GenBank/DDBJ databases">
        <authorList>
            <person name="Corre E."/>
            <person name="Pelletier E."/>
            <person name="Niang G."/>
            <person name="Scheremetjew M."/>
            <person name="Finn R."/>
            <person name="Kale V."/>
            <person name="Holt S."/>
            <person name="Cochrane G."/>
            <person name="Meng A."/>
            <person name="Brown T."/>
            <person name="Cohen L."/>
        </authorList>
    </citation>
    <scope>NUCLEOTIDE SEQUENCE</scope>
    <source>
        <strain evidence="2">CCAP 955/1</strain>
    </source>
</reference>
<evidence type="ECO:0000313" key="2">
    <source>
        <dbReference type="EMBL" id="CAE0275891.1"/>
    </source>
</evidence>
<feature type="region of interest" description="Disordered" evidence="1">
    <location>
        <begin position="295"/>
        <end position="407"/>
    </location>
</feature>
<feature type="region of interest" description="Disordered" evidence="1">
    <location>
        <begin position="141"/>
        <end position="163"/>
    </location>
</feature>